<comment type="caution">
    <text evidence="1">The sequence shown here is derived from an EMBL/GenBank/DDBJ whole genome shotgun (WGS) entry which is preliminary data.</text>
</comment>
<name>A0ACC2HJ05_DALPE</name>
<proteinExistence type="predicted"/>
<protein>
    <submittedName>
        <fullName evidence="1">Uncharacterized protein</fullName>
    </submittedName>
</protein>
<reference evidence="1" key="1">
    <citation type="submission" date="2021-05" db="EMBL/GenBank/DDBJ databases">
        <authorList>
            <person name="Pan Q."/>
            <person name="Jouanno E."/>
            <person name="Zahm M."/>
            <person name="Klopp C."/>
            <person name="Cabau C."/>
            <person name="Louis A."/>
            <person name="Berthelot C."/>
            <person name="Parey E."/>
            <person name="Roest Crollius H."/>
            <person name="Montfort J."/>
            <person name="Robinson-Rechavi M."/>
            <person name="Bouchez O."/>
            <person name="Lampietro C."/>
            <person name="Lopez Roques C."/>
            <person name="Donnadieu C."/>
            <person name="Postlethwait J."/>
            <person name="Bobe J."/>
            <person name="Dillon D."/>
            <person name="Chandos A."/>
            <person name="von Hippel F."/>
            <person name="Guiguen Y."/>
        </authorList>
    </citation>
    <scope>NUCLEOTIDE SEQUENCE</scope>
    <source>
        <strain evidence="1">YG-Jan2019</strain>
    </source>
</reference>
<dbReference type="Proteomes" id="UP001157502">
    <property type="component" value="Chromosome 2"/>
</dbReference>
<organism evidence="1 2">
    <name type="scientific">Dallia pectoralis</name>
    <name type="common">Alaska blackfish</name>
    <dbReference type="NCBI Taxonomy" id="75939"/>
    <lineage>
        <taxon>Eukaryota</taxon>
        <taxon>Metazoa</taxon>
        <taxon>Chordata</taxon>
        <taxon>Craniata</taxon>
        <taxon>Vertebrata</taxon>
        <taxon>Euteleostomi</taxon>
        <taxon>Actinopterygii</taxon>
        <taxon>Neopterygii</taxon>
        <taxon>Teleostei</taxon>
        <taxon>Protacanthopterygii</taxon>
        <taxon>Esociformes</taxon>
        <taxon>Umbridae</taxon>
        <taxon>Dallia</taxon>
    </lineage>
</organism>
<keyword evidence="2" id="KW-1185">Reference proteome</keyword>
<gene>
    <name evidence="1" type="ORF">DPEC_G00028970</name>
</gene>
<sequence length="208" mass="22505">MDRPTGSPQVIVKTEEQPNSVIFTYFHGDISSMVDEHFFRALGKASKTKAPSGKSKNLCKSVKSESASASCQWGVLSPSWSDSRFDPVLSGCLQLNSTKEPRSSHPLTLGSQDQSASWSFGPMQHESLGLSTTTYQQAMSPGGLGVAGQQYTNSLLNLLHSDRSETVVGGASGIKPELSTGWTGHPGFRDPMNPDSGIVLEKKDMYWY</sequence>
<evidence type="ECO:0000313" key="2">
    <source>
        <dbReference type="Proteomes" id="UP001157502"/>
    </source>
</evidence>
<evidence type="ECO:0000313" key="1">
    <source>
        <dbReference type="EMBL" id="KAJ8015711.1"/>
    </source>
</evidence>
<dbReference type="EMBL" id="CM055729">
    <property type="protein sequence ID" value="KAJ8015711.1"/>
    <property type="molecule type" value="Genomic_DNA"/>
</dbReference>
<accession>A0ACC2HJ05</accession>